<dbReference type="Pfam" id="PF01066">
    <property type="entry name" value="CDP-OH_P_transf"/>
    <property type="match status" value="1"/>
</dbReference>
<comment type="similarity">
    <text evidence="2">Belongs to the CDP-alcohol phosphatidyltransferase class-I family.</text>
</comment>
<proteinExistence type="inferred from homology"/>
<evidence type="ECO:0000313" key="4">
    <source>
        <dbReference type="Proteomes" id="UP000188324"/>
    </source>
</evidence>
<dbReference type="RefSeq" id="WP_077341176.1">
    <property type="nucleotide sequence ID" value="NZ_CP019605.1"/>
</dbReference>
<keyword evidence="1 2" id="KW-0808">Transferase</keyword>
<accession>A0A1Q2CDT1</accession>
<evidence type="ECO:0000313" key="3">
    <source>
        <dbReference type="EMBL" id="AQP44230.1"/>
    </source>
</evidence>
<dbReference type="STRING" id="1610493.RPIT_04885"/>
<name>A0A1Q2CDT1_9ACTN</name>
<reference evidence="3 4" key="1">
    <citation type="journal article" date="2016" name="Int. J. Syst. Evol. Microbiol.">
        <title>Tessaracoccus flavus sp. nov., isolated from the drainage system of a lindane-producing factory.</title>
        <authorList>
            <person name="Kumari R."/>
            <person name="Singh P."/>
            <person name="Schumann P."/>
            <person name="Lal R."/>
        </authorList>
    </citation>
    <scope>NUCLEOTIDE SEQUENCE [LARGE SCALE GENOMIC DNA]</scope>
    <source>
        <strain evidence="3 4">RP1T</strain>
    </source>
</reference>
<keyword evidence="4" id="KW-1185">Reference proteome</keyword>
<evidence type="ECO:0000256" key="2">
    <source>
        <dbReference type="RuleBase" id="RU003750"/>
    </source>
</evidence>
<gene>
    <name evidence="3" type="ORF">RPIT_04885</name>
</gene>
<dbReference type="Proteomes" id="UP000188324">
    <property type="component" value="Chromosome"/>
</dbReference>
<dbReference type="InterPro" id="IPR043130">
    <property type="entry name" value="CDP-OH_PTrfase_TM_dom"/>
</dbReference>
<dbReference type="EMBL" id="CP019605">
    <property type="protein sequence ID" value="AQP44230.1"/>
    <property type="molecule type" value="Genomic_DNA"/>
</dbReference>
<dbReference type="AlphaFoldDB" id="A0A1Q2CDT1"/>
<protein>
    <submittedName>
        <fullName evidence="3">Uncharacterized protein</fullName>
    </submittedName>
</protein>
<dbReference type="GO" id="GO:0016780">
    <property type="term" value="F:phosphotransferase activity, for other substituted phosphate groups"/>
    <property type="evidence" value="ECO:0007669"/>
    <property type="project" value="InterPro"/>
</dbReference>
<dbReference type="PROSITE" id="PS00379">
    <property type="entry name" value="CDP_ALCOHOL_P_TRANSF"/>
    <property type="match status" value="1"/>
</dbReference>
<dbReference type="KEGG" id="tfl:RPIT_04885"/>
<dbReference type="InterPro" id="IPR000462">
    <property type="entry name" value="CDP-OH_P_trans"/>
</dbReference>
<organism evidence="3 4">
    <name type="scientific">Tessaracoccus flavus</name>
    <dbReference type="NCBI Taxonomy" id="1610493"/>
    <lineage>
        <taxon>Bacteria</taxon>
        <taxon>Bacillati</taxon>
        <taxon>Actinomycetota</taxon>
        <taxon>Actinomycetes</taxon>
        <taxon>Propionibacteriales</taxon>
        <taxon>Propionibacteriaceae</taxon>
        <taxon>Tessaracoccus</taxon>
    </lineage>
</organism>
<dbReference type="GO" id="GO:0008654">
    <property type="term" value="P:phospholipid biosynthetic process"/>
    <property type="evidence" value="ECO:0007669"/>
    <property type="project" value="InterPro"/>
</dbReference>
<evidence type="ECO:0000256" key="1">
    <source>
        <dbReference type="ARBA" id="ARBA00022679"/>
    </source>
</evidence>
<dbReference type="Gene3D" id="1.20.120.1760">
    <property type="match status" value="1"/>
</dbReference>
<dbReference type="OrthoDB" id="9796672at2"/>
<dbReference type="GO" id="GO:0016020">
    <property type="term" value="C:membrane"/>
    <property type="evidence" value="ECO:0007669"/>
    <property type="project" value="InterPro"/>
</dbReference>
<sequence>MGKPLPDARRPGLRLTPADRVTLTRAALGLGCAVLVALTYAGVLPMRSWPLFLLAVPAAVLDAVDGPVARRTGTVTERGSRWDMEVDSAFLLVLSVALFPLAPWVAVIGLARYLFWVGGVLRPAWRRPLAFRQSRRIIAAYQAVAMVVALAPFLPLWVGQGMTALAVGLLLFSFGRDIATQERTAAGRL</sequence>
<dbReference type="InterPro" id="IPR048254">
    <property type="entry name" value="CDP_ALCOHOL_P_TRANSF_CS"/>
</dbReference>